<evidence type="ECO:0000313" key="2">
    <source>
        <dbReference type="Proteomes" id="UP000195402"/>
    </source>
</evidence>
<dbReference type="InParanoid" id="A0A200QCE3"/>
<protein>
    <submittedName>
        <fullName evidence="1">Uncharacterized protein</fullName>
    </submittedName>
</protein>
<evidence type="ECO:0000313" key="1">
    <source>
        <dbReference type="EMBL" id="OVA08129.1"/>
    </source>
</evidence>
<sequence length="95" mass="11243">MRSWISKQVLKYIEEEGVQYFMVDYIVSSIEKHDCAWQMLSLLQTMLRKEAEMFFHEFVEDAYLRNQDSRERWMSPGGKLVGTQVSTLTQTLDLA</sequence>
<dbReference type="STRING" id="56857.A0A200QCE3"/>
<dbReference type="Gene3D" id="1.20.1390.10">
    <property type="entry name" value="PWI domain"/>
    <property type="match status" value="1"/>
</dbReference>
<comment type="caution">
    <text evidence="1">The sequence shown here is derived from an EMBL/GenBank/DDBJ whole genome shotgun (WGS) entry which is preliminary data.</text>
</comment>
<proteinExistence type="predicted"/>
<name>A0A200QCE3_MACCD</name>
<dbReference type="PANTHER" id="PTHR47334">
    <property type="entry name" value="SPLICING FACTOR PWI DOMAIN-CONTAINING PROTEIN / RNA RECOGNITION MOTIF (RRM)-CONTAINING PROTEIN"/>
    <property type="match status" value="1"/>
</dbReference>
<dbReference type="InterPro" id="IPR053294">
    <property type="entry name" value="RBM_PWI_domain"/>
</dbReference>
<accession>A0A200QCE3</accession>
<gene>
    <name evidence="1" type="ORF">BVC80_1725g3</name>
</gene>
<organism evidence="1 2">
    <name type="scientific">Macleaya cordata</name>
    <name type="common">Five-seeded plume-poppy</name>
    <name type="synonym">Bocconia cordata</name>
    <dbReference type="NCBI Taxonomy" id="56857"/>
    <lineage>
        <taxon>Eukaryota</taxon>
        <taxon>Viridiplantae</taxon>
        <taxon>Streptophyta</taxon>
        <taxon>Embryophyta</taxon>
        <taxon>Tracheophyta</taxon>
        <taxon>Spermatophyta</taxon>
        <taxon>Magnoliopsida</taxon>
        <taxon>Ranunculales</taxon>
        <taxon>Papaveraceae</taxon>
        <taxon>Papaveroideae</taxon>
        <taxon>Macleaya</taxon>
    </lineage>
</organism>
<dbReference type="Proteomes" id="UP000195402">
    <property type="component" value="Unassembled WGS sequence"/>
</dbReference>
<keyword evidence="2" id="KW-1185">Reference proteome</keyword>
<dbReference type="AlphaFoldDB" id="A0A200QCE3"/>
<dbReference type="PANTHER" id="PTHR47334:SF2">
    <property type="entry name" value="RNA-BINDING MOTIF PROTEIN 25"/>
    <property type="match status" value="1"/>
</dbReference>
<dbReference type="EMBL" id="MVGT01002359">
    <property type="protein sequence ID" value="OVA08129.1"/>
    <property type="molecule type" value="Genomic_DNA"/>
</dbReference>
<reference evidence="1 2" key="1">
    <citation type="journal article" date="2017" name="Mol. Plant">
        <title>The Genome of Medicinal Plant Macleaya cordata Provides New Insights into Benzylisoquinoline Alkaloids Metabolism.</title>
        <authorList>
            <person name="Liu X."/>
            <person name="Liu Y."/>
            <person name="Huang P."/>
            <person name="Ma Y."/>
            <person name="Qing Z."/>
            <person name="Tang Q."/>
            <person name="Cao H."/>
            <person name="Cheng P."/>
            <person name="Zheng Y."/>
            <person name="Yuan Z."/>
            <person name="Zhou Y."/>
            <person name="Liu J."/>
            <person name="Tang Z."/>
            <person name="Zhuo Y."/>
            <person name="Zhang Y."/>
            <person name="Yu L."/>
            <person name="Huang J."/>
            <person name="Yang P."/>
            <person name="Peng Q."/>
            <person name="Zhang J."/>
            <person name="Jiang W."/>
            <person name="Zhang Z."/>
            <person name="Lin K."/>
            <person name="Ro D.K."/>
            <person name="Chen X."/>
            <person name="Xiong X."/>
            <person name="Shang Y."/>
            <person name="Huang S."/>
            <person name="Zeng J."/>
        </authorList>
    </citation>
    <scope>NUCLEOTIDE SEQUENCE [LARGE SCALE GENOMIC DNA]</scope>
    <source>
        <strain evidence="2">cv. BLH2017</strain>
        <tissue evidence="1">Root</tissue>
    </source>
</reference>